<protein>
    <submittedName>
        <fullName evidence="2">Uncharacterized protein</fullName>
    </submittedName>
</protein>
<dbReference type="OrthoDB" id="3944128at2759"/>
<dbReference type="STRING" id="1149755.A0A2J6R074"/>
<evidence type="ECO:0000313" key="2">
    <source>
        <dbReference type="EMBL" id="PMD31889.1"/>
    </source>
</evidence>
<feature type="compositionally biased region" description="Low complexity" evidence="1">
    <location>
        <begin position="579"/>
        <end position="596"/>
    </location>
</feature>
<dbReference type="AlphaFoldDB" id="A0A2J6R074"/>
<organism evidence="2 3">
    <name type="scientific">Hyaloscypha variabilis (strain UAMH 11265 / GT02V1 / F)</name>
    <name type="common">Meliniomyces variabilis</name>
    <dbReference type="NCBI Taxonomy" id="1149755"/>
    <lineage>
        <taxon>Eukaryota</taxon>
        <taxon>Fungi</taxon>
        <taxon>Dikarya</taxon>
        <taxon>Ascomycota</taxon>
        <taxon>Pezizomycotina</taxon>
        <taxon>Leotiomycetes</taxon>
        <taxon>Helotiales</taxon>
        <taxon>Hyaloscyphaceae</taxon>
        <taxon>Hyaloscypha</taxon>
        <taxon>Hyaloscypha variabilis</taxon>
    </lineage>
</organism>
<keyword evidence="3" id="KW-1185">Reference proteome</keyword>
<dbReference type="Proteomes" id="UP000235786">
    <property type="component" value="Unassembled WGS sequence"/>
</dbReference>
<reference evidence="2 3" key="1">
    <citation type="submission" date="2016-04" db="EMBL/GenBank/DDBJ databases">
        <title>A degradative enzymes factory behind the ericoid mycorrhizal symbiosis.</title>
        <authorList>
            <consortium name="DOE Joint Genome Institute"/>
            <person name="Martino E."/>
            <person name="Morin E."/>
            <person name="Grelet G."/>
            <person name="Kuo A."/>
            <person name="Kohler A."/>
            <person name="Daghino S."/>
            <person name="Barry K."/>
            <person name="Choi C."/>
            <person name="Cichocki N."/>
            <person name="Clum A."/>
            <person name="Copeland A."/>
            <person name="Hainaut M."/>
            <person name="Haridas S."/>
            <person name="Labutti K."/>
            <person name="Lindquist E."/>
            <person name="Lipzen A."/>
            <person name="Khouja H.-R."/>
            <person name="Murat C."/>
            <person name="Ohm R."/>
            <person name="Olson A."/>
            <person name="Spatafora J."/>
            <person name="Veneault-Fourrey C."/>
            <person name="Henrissat B."/>
            <person name="Grigoriev I."/>
            <person name="Martin F."/>
            <person name="Perotto S."/>
        </authorList>
    </citation>
    <scope>NUCLEOTIDE SEQUENCE [LARGE SCALE GENOMIC DNA]</scope>
    <source>
        <strain evidence="2 3">F</strain>
    </source>
</reference>
<gene>
    <name evidence="2" type="ORF">L207DRAFT_591310</name>
</gene>
<dbReference type="EMBL" id="KZ613961">
    <property type="protein sequence ID" value="PMD31889.1"/>
    <property type="molecule type" value="Genomic_DNA"/>
</dbReference>
<feature type="region of interest" description="Disordered" evidence="1">
    <location>
        <begin position="579"/>
        <end position="606"/>
    </location>
</feature>
<accession>A0A2J6R074</accession>
<sequence>MNSSTVSNDPGMAAITQSIDMCPDCYDPNNSSKTAWKEAYVSPLNPYLVGEWTDYPTAKYPETLRELCYGMWSSNWYEFLATAPWTEYFTPTVDDFYDPTIIGTSTINNFIALPWFDCWETRSVPFTASPPCCGSCSFTVGAAQVYQWPVYTQPPSISSLVNQAGFTFTYPSVYIHFETIGANNTCGNVGVGRSGATTMAFDPSELSTANSYFWDLSRYPVDYDSKFTPPYTAFNPATTVICEDTTVALYSFEGLGVISTGPGPYTRTMERDKYTTSLDIQTGSLIPATYNPCTPLLSAPQKILALDSLWSSCLRAVAAIHDPDIQLTPGPGFGPVTVHTPIPTLAYTVGAVAGQSVSQVLPASTIPPNHSTARPTNAVVLPAFSQIAPVVTFGTTTVTANSASEFIVGTQTVKPGDQVVIGGTTMDYALNGQYVNVGGTTQFINPSFVVGTQTLSAGGPGVVIDGKTYSVEAGGSSVVIDGTTEAVSQATQAPNSAQKVWMTIPAYIIDGRTLIAGGLPITFSGTVMSLDSDGESVVVVVSKTMDINDVLGSTPSPDAFDQIGLGVNSTSVEGIDSEVISSSSGGMPSPEPSVVGTKTRSGARRKVNGGTKSKNIWLGLLGGMAVVLAEL</sequence>
<proteinExistence type="predicted"/>
<evidence type="ECO:0000313" key="3">
    <source>
        <dbReference type="Proteomes" id="UP000235786"/>
    </source>
</evidence>
<name>A0A2J6R074_HYAVF</name>
<evidence type="ECO:0000256" key="1">
    <source>
        <dbReference type="SAM" id="MobiDB-lite"/>
    </source>
</evidence>